<gene>
    <name evidence="1" type="ORF">GCM10010964_18660</name>
</gene>
<name>A0A8J3EAV2_9PROT</name>
<evidence type="ECO:0000313" key="1">
    <source>
        <dbReference type="EMBL" id="GGG30987.1"/>
    </source>
</evidence>
<proteinExistence type="predicted"/>
<dbReference type="Proteomes" id="UP000597507">
    <property type="component" value="Unassembled WGS sequence"/>
</dbReference>
<dbReference type="EMBL" id="BMKS01000004">
    <property type="protein sequence ID" value="GGG30987.1"/>
    <property type="molecule type" value="Genomic_DNA"/>
</dbReference>
<protein>
    <submittedName>
        <fullName evidence="1">Uncharacterized protein</fullName>
    </submittedName>
</protein>
<organism evidence="1 2">
    <name type="scientific">Caldovatus sediminis</name>
    <dbReference type="NCBI Taxonomy" id="2041189"/>
    <lineage>
        <taxon>Bacteria</taxon>
        <taxon>Pseudomonadati</taxon>
        <taxon>Pseudomonadota</taxon>
        <taxon>Alphaproteobacteria</taxon>
        <taxon>Acetobacterales</taxon>
        <taxon>Roseomonadaceae</taxon>
        <taxon>Caldovatus</taxon>
    </lineage>
</organism>
<sequence>MADLTTDGPLLRAQRQIQARLRAFFPEAQFAHAVVPANLSPRGWDALTRRTPFVGLGWRGLRPDAQNGRLLRGSAQWTVFLIARNLGAPAARLEGDRLGPGLLGMVQVAALALHGFTILGPEPARTAVGTVLVEEVAHLQADHWQDEAAAVAGLNLSLGCALADPAELDDFLRLGAAWHFDGDAAAAPPRADDSYDMRSSA</sequence>
<dbReference type="RefSeq" id="WP_188899731.1">
    <property type="nucleotide sequence ID" value="NZ_BMKS01000004.1"/>
</dbReference>
<keyword evidence="2" id="KW-1185">Reference proteome</keyword>
<comment type="caution">
    <text evidence="1">The sequence shown here is derived from an EMBL/GenBank/DDBJ whole genome shotgun (WGS) entry which is preliminary data.</text>
</comment>
<reference evidence="1 2" key="1">
    <citation type="journal article" date="2014" name="Int. J. Syst. Evol. Microbiol.">
        <title>Complete genome sequence of Corynebacterium casei LMG S-19264T (=DSM 44701T), isolated from a smear-ripened cheese.</title>
        <authorList>
            <consortium name="US DOE Joint Genome Institute (JGI-PGF)"/>
            <person name="Walter F."/>
            <person name="Albersmeier A."/>
            <person name="Kalinowski J."/>
            <person name="Ruckert C."/>
        </authorList>
    </citation>
    <scope>NUCLEOTIDE SEQUENCE [LARGE SCALE GENOMIC DNA]</scope>
    <source>
        <strain evidence="1 2">CGMCC 1.16330</strain>
    </source>
</reference>
<dbReference type="AlphaFoldDB" id="A0A8J3EAV2"/>
<evidence type="ECO:0000313" key="2">
    <source>
        <dbReference type="Proteomes" id="UP000597507"/>
    </source>
</evidence>
<accession>A0A8J3EAV2</accession>